<proteinExistence type="predicted"/>
<dbReference type="Pfam" id="PF06448">
    <property type="entry name" value="DUF1081"/>
    <property type="match status" value="1"/>
</dbReference>
<keyword evidence="6" id="KW-0445">Lipid transport</keyword>
<dbReference type="SMART" id="SM01169">
    <property type="entry name" value="DUF1943"/>
    <property type="match status" value="1"/>
</dbReference>
<evidence type="ECO:0000259" key="10">
    <source>
        <dbReference type="PROSITE" id="PS51211"/>
    </source>
</evidence>
<feature type="domain" description="Vitellogenin" evidence="10">
    <location>
        <begin position="1"/>
        <end position="612"/>
    </location>
</feature>
<dbReference type="Pfam" id="PF09172">
    <property type="entry name" value="Vit_open_b-sht"/>
    <property type="match status" value="1"/>
</dbReference>
<dbReference type="InterPro" id="IPR015816">
    <property type="entry name" value="Vitellinogen_b-sht_N"/>
</dbReference>
<evidence type="ECO:0000313" key="12">
    <source>
        <dbReference type="EMBL" id="KAK6634306.1"/>
    </source>
</evidence>
<keyword evidence="7" id="KW-1015">Disulfide bond</keyword>
<dbReference type="InterPro" id="IPR015255">
    <property type="entry name" value="Vitellinogen_open_b-sht"/>
</dbReference>
<dbReference type="EMBL" id="JAWJWF010000004">
    <property type="protein sequence ID" value="KAK6634306.1"/>
    <property type="molecule type" value="Genomic_DNA"/>
</dbReference>
<evidence type="ECO:0000256" key="3">
    <source>
        <dbReference type="ARBA" id="ARBA00022525"/>
    </source>
</evidence>
<dbReference type="SUPFAM" id="SSF48431">
    <property type="entry name" value="Lipovitellin-phosvitin complex, superhelical domain"/>
    <property type="match status" value="1"/>
</dbReference>
<dbReference type="Gene3D" id="1.25.10.20">
    <property type="entry name" value="Vitellinogen, superhelical"/>
    <property type="match status" value="1"/>
</dbReference>
<dbReference type="Proteomes" id="UP001359485">
    <property type="component" value="Unassembled WGS sequence"/>
</dbReference>
<dbReference type="PANTHER" id="PTHR23345">
    <property type="entry name" value="VITELLOGENIN-RELATED"/>
    <property type="match status" value="1"/>
</dbReference>
<keyword evidence="3" id="KW-0964">Secreted</keyword>
<evidence type="ECO:0008006" key="14">
    <source>
        <dbReference type="Google" id="ProtNLM"/>
    </source>
</evidence>
<protein>
    <recommendedName>
        <fullName evidence="14">Vitellogenin domain-containing protein</fullName>
    </recommendedName>
</protein>
<dbReference type="Gene3D" id="2.30.230.10">
    <property type="entry name" value="Lipovitellin, beta-sheet shell regions, chain A"/>
    <property type="match status" value="1"/>
</dbReference>
<dbReference type="InterPro" id="IPR009454">
    <property type="entry name" value="Lipid_transpt_open_b-sht"/>
</dbReference>
<dbReference type="InterPro" id="IPR015819">
    <property type="entry name" value="Lipid_transp_b-sht_shell"/>
</dbReference>
<evidence type="ECO:0000313" key="13">
    <source>
        <dbReference type="Proteomes" id="UP001359485"/>
    </source>
</evidence>
<dbReference type="Gene3D" id="2.20.80.10">
    <property type="entry name" value="Lipovitellin-phosvitin complex, chain A, domain 4"/>
    <property type="match status" value="1"/>
</dbReference>
<dbReference type="InterPro" id="IPR050733">
    <property type="entry name" value="Vitellogenin/Apolipophorin"/>
</dbReference>
<evidence type="ECO:0000256" key="8">
    <source>
        <dbReference type="ARBA" id="ARBA00023180"/>
    </source>
</evidence>
<dbReference type="InterPro" id="IPR011030">
    <property type="entry name" value="Lipovitellin_superhlx_dom"/>
</dbReference>
<dbReference type="InterPro" id="IPR015817">
    <property type="entry name" value="Vitellinogen_open_b-sht_sub1"/>
</dbReference>
<evidence type="ECO:0000256" key="7">
    <source>
        <dbReference type="ARBA" id="ARBA00023157"/>
    </source>
</evidence>
<comment type="caution">
    <text evidence="12">The sequence shown here is derived from an EMBL/GenBank/DDBJ whole genome shotgun (WGS) entry which is preliminary data.</text>
</comment>
<feature type="domain" description="VWFD" evidence="11">
    <location>
        <begin position="3705"/>
        <end position="3875"/>
    </location>
</feature>
<keyword evidence="2" id="KW-0813">Transport</keyword>
<comment type="subcellular location">
    <subcellularLocation>
        <location evidence="1">Secreted</location>
    </subcellularLocation>
</comment>
<dbReference type="SUPFAM" id="SSF56968">
    <property type="entry name" value="Lipovitellin-phosvitin complex, beta-sheet shell regions"/>
    <property type="match status" value="2"/>
</dbReference>
<keyword evidence="4" id="KW-0732">Signal</keyword>
<dbReference type="Pfam" id="PF01347">
    <property type="entry name" value="Vitellogenin_N"/>
    <property type="match status" value="1"/>
</dbReference>
<dbReference type="PROSITE" id="PS51233">
    <property type="entry name" value="VWFD"/>
    <property type="match status" value="1"/>
</dbReference>
<dbReference type="PANTHER" id="PTHR23345:SF15">
    <property type="entry name" value="VITELLOGENIN 1-RELATED"/>
    <property type="match status" value="1"/>
</dbReference>
<evidence type="ECO:0000256" key="6">
    <source>
        <dbReference type="ARBA" id="ARBA00023055"/>
    </source>
</evidence>
<dbReference type="Pfam" id="PF00094">
    <property type="entry name" value="VWD"/>
    <property type="match status" value="1"/>
</dbReference>
<evidence type="ECO:0000256" key="5">
    <source>
        <dbReference type="ARBA" id="ARBA00022761"/>
    </source>
</evidence>
<name>A0ABR1B4X0_POLSC</name>
<accession>A0ABR1B4X0</accession>
<dbReference type="InterPro" id="IPR001747">
    <property type="entry name" value="Vitellogenin_N"/>
</dbReference>
<gene>
    <name evidence="12" type="ORF">RUM44_004917</name>
</gene>
<keyword evidence="5" id="KW-0758">Storage protein</keyword>
<reference evidence="12 13" key="1">
    <citation type="submission" date="2023-09" db="EMBL/GenBank/DDBJ databases">
        <title>Genomes of two closely related lineages of the louse Polyplax serrata with different host specificities.</title>
        <authorList>
            <person name="Martinu J."/>
            <person name="Tarabai H."/>
            <person name="Stefka J."/>
            <person name="Hypsa V."/>
        </authorList>
    </citation>
    <scope>NUCLEOTIDE SEQUENCE [LARGE SCALE GENOMIC DNA]</scope>
    <source>
        <strain evidence="12">98ZLc_SE</strain>
    </source>
</reference>
<keyword evidence="8" id="KW-0325">Glycoprotein</keyword>
<dbReference type="SMART" id="SM00638">
    <property type="entry name" value="LPD_N"/>
    <property type="match status" value="1"/>
</dbReference>
<dbReference type="Gene3D" id="2.20.50.20">
    <property type="entry name" value="Lipovitellin. Chain A, domain 3"/>
    <property type="match status" value="1"/>
</dbReference>
<evidence type="ECO:0000256" key="9">
    <source>
        <dbReference type="PROSITE-ProRule" id="PRU00557"/>
    </source>
</evidence>
<comment type="caution">
    <text evidence="9">Lacks conserved residue(s) required for the propagation of feature annotation.</text>
</comment>
<evidence type="ECO:0000256" key="1">
    <source>
        <dbReference type="ARBA" id="ARBA00004613"/>
    </source>
</evidence>
<dbReference type="InterPro" id="IPR001846">
    <property type="entry name" value="VWF_type-D"/>
</dbReference>
<dbReference type="PROSITE" id="PS51211">
    <property type="entry name" value="VITELLOGENIN"/>
    <property type="match status" value="1"/>
</dbReference>
<sequence>MASLFRRTSENRSTLYVKALVHLSFLSPCQGRIRVTDVILSEEKLNGFDSEENLYHPNSENFAESIAKHPLRFSFSDGNIEEICPHESEPVWVLNFKRGILSSFHTTMTRFDVDHDTIETDVNGHCQTRYRLQAAKGTTLLIHKTKKLDTCDSRNGYHTIVQANRYRFGSDFQTIPLVNSRQKCEFSIDHKIYSEIECEEMHTFQPFSKDEDGSQTIIRQSFQLISENRENSTAPELIKRRTNLLFDHTTTPKPTSGELKTSRDLIKLMCQLNADDVQDGYAEAFTKFIQTARRLSHSALSLIYQRAGSICSTGRKHVTDAFPYLGSNVAVTIMKEAILQNTVSDSTAHEWLLSLSFIPHPDEETIELVVPLINHSRTKNESQYLFSISSLIHTYCKHNSSCEKNENVQMFLHHLEKKVNAGCSQGKLNRTSQTEILIVLKSLGNIGLTTENLKSKLVECVENNEINVDVRVAAIQSHRRLACAHSRDYYLDLYRNTTYDTELRIASYLEVMRCPNYFVTTVVRKALEEEEVNQVGSFVWSHLHNLLKSSALNKVEIQSLLMDKNLSEKFNMDRRKFSRNYEHSIFLDEYNVGGNVESNIIFSPKSYLPRSGMLNVTVDLFGRSVNVLEVDTRLEGFEHVLEYAFGPRGPFSATEVGGKLEKLSRMIRDVSGSGKIQPEKEFPNVIDNNFKLPKLSFGVKIFGNEISYTDVVGHPEFNDLLDKINPELRIRQILSGKEINFNKAGMFLDADYNVPTGIGFPLTLAATGTAAVSLNVAGNIKSLHILALDVKGKLQPSVAIDVTGQMGIDAYYASTGTKLKTSLHSSTAVDGHIKVEGTNFAKVTFNLPREKADIIAVQTELIVMKNDNEEVQSGITENRVAEKVCSWPTLDHTLGLKLCTDIVFPNVTTFPDDDNFDLKLLSKRKSDKVPWFSFMFNGPAKFAMALYKADPTAKEYALQYNWVQKEETTTISLVYDTPHSQQKRELSARLLLNKSSRNLTLLLRAVDNKFEAYGKYKYTPTEKYLDFSLDVNGKKQFIAQVGLRTKEIKYGFIYQPKLYLAVNQERIAELSGTVKIMEKNEINQCDVNLEFKTKKLSTKLFGYISRGSSSFSADLKLSYHFSTPEYVRVTLKWVNKSSKNLIQFNGEFSLDTSAYKHFNFESILKYQVFVESTRLSYRKMVQILFDSVVKKICFLTLVPGSLLMEMGSNHEGFAVNHFCSMESYCLRFGKSLEIWKARAVWVISYIRTSMRLSFANLRLPVRYRITAKCRLLTMRRAQGHAECTIEINTQPHLKDDVHKFTIKFVFSLSKNFNRTKLHTFVEITKPISHIDLKLELKVDINHHGHDDKSTTIFTLKYATGKEIVATLDLFLPRSEMFKMDAKLNVTLPSFVPMIFTTKIEEKKSREYDLEASVTWFNGHNLTGKGIYVDKSEGVVTSHSIKLFLQSPSFNDIAFIGKFLMDDVQFKLDLQADHNNEKYSVLLKHSVQSPLELDLYGEVRYRASVYSLTTIVNLMKQRQVLVELHLDQYRDIHLTLNGVNIPTHKQAGIEVKWDANRDPSQRFEALVKFQHPRSLNYSTEFSVSYPGRLIKGNALFAVYGTRFDSSASMEWNKNEMIDIKVGAVYENQKGKSLKVTSQLLTPFAGWKRTSLTTGIHKENNQLRLNGTVWWQDNQTVSLDIFGDYELLKKKSQEDEDYSDFDILLRPDLPDLWVEFSASLISTVDEVKPVSAAFKHKQNNNCFNTVVHLKGQTNQLISINSSWELSPGPNSTNITGTILLVSPYKGYEKGVLVGRLYYTIDLDIHGVAELDLDKKKYGATIDGYIKSIRDNKFIIDVNTPIELYSKITGKLGYSEVHRHLMCIWESPSNSIGFEILFDFRHASNFDLKFLVATPFEFFSRLLLRGKLVTQMADIKIGLNNLLLGFEGYWRYESLYDLDYKYVLYTPLEGFKENGVIARIIYEKNIDVELSLKVAELKLGALLVCGDKSKSVIDLDPDHDEEEDNLSWEGHIQVDTYFYPTITGNLDMEEKGDVYTVVGDLKLPNGTIDLFDNLNFEDIFSIKNKLFINTSFDACKQLKSDFTWDIMLGEYHIIGLDVDVLTYAEFKKGRLLVNYTVEANDEDVEEEELVTFSGQKTHTCYIRLDTPWKDFQTLDLKGWLDIEDSTYKTNVTLFTDESYFTASGNLEFEEGFIGAGIGMLMTSPNYKIPEFKLSAKRELTTTDKNVEVLLLIKSPVLKTYHVEWIWHYEPSEQLKIRGKVETPIEYVRRAEVMLSLFQNVEEKRLVADSRLAYYPNVEIKFRGLRRDKSLSFEAESPLKGFEKVSFNGTIVRDENYVNVINGILTSDRHSYSVEGSYSTGENKYLTLSMSLRPQVEGVRSAVTAVSITKMGSRYDFQGSLQHGHDRLTAEGRFQYSPENSYELQAKIDSTYPELRRIDLDSKVTETENGMINVDVRSKTPWKWIESVHATASYLRLERTGRLRANVVAPKITSFVDCDYTWALMERMELLYNAGYTSVDTSESKYVKGEVFYRNPGKNFKYLSVGVDSDVDGSFIFGVNGTLLLPAFEDVKIGLNLKLPPPEPEVHSLTGKLRYAQGFSYVAHTLKYTNEMGRAVYGTSGEVSYNKSDVLGNLKLEWGRREEAKALTNVFLLTRRDKSLDVQYNLHTPYYKEDTVLAKLTSHKQNGHFDVKAHLCSPKSKLLSFADVRFTDIYNMNGTVNTTTPFTQLHYAGAHFDILTQKARRSKRYVQVFWTNNTALLDSDYTDSFRNEPGTGLTRRVNGKLLVEIPLTTRHVGEVTYGYQEIPLKASGHCMVDYNKKRLLDGSYKCDSESRAGFNKDVIDILAENTYLPLGIHYVRQFEYSGGNEGTNYPTVDKKTADIFQLNNRTNFNLKGILEVKTTHTGKDIKMTAIHANRTVNLDTNYHFFDHEFKHSSLLKLDPQVWGSYDLHIINKTIVGQDEEHAVVNISYPKRNFTVTGFLRSNQRHHESELRLDWDRPDDPKTLGAGFDWWRVSRKPDQQVLTISLKHPSFVKDVTFNGTYIRHGTKSLFTKLDVEYSDQPNKKLVVEGKIQDLSSPTEKRYTLDVFAKHPATKLDLLATGNAYGGFGIYTLDSDARYERSFLTLQHGTITAKINANEKEINFHKRFQHDESYLRAKFMNDELCCSRLNGTIAKSDVFNYTGDFFIDVDEKILEFLVNMTPDALETFHASGRVPDIRNAHLNIWRNFDDVTVSDVAFYLKLNHSRLVTSKLKWRPKLQKEVISGVEYVYTSVLKHVEDTLEYWKMYTRSEIREAIYDIWLNSKSDVQEFLDDMEALKSLEQDFEEFKKFLNDSYNNNDFYVKDITGRIVVLVDQLAINGHVQALPDILNEMWQVMGESGEAIRNSIVWIIETVKTSYRKAMDFLRGFIKGDSTEQISALITNIIDKYDKMVKDLQVTVVRHLEQLWNNFLAMLSEYWEFFLKSVEPTFIKFAHYAETAFLQASNEILDFLYERKVELIKSPYFAKLANFTADFDKFYKDVTKNSTISNVKKYSIKFYSFIKDKYFTIVPFGKEIQEIVDEIVNELKELNKLPSINYLVTKTNELYNKVVWIWESLDLEAKVQAAISIVHSKLMDGTQSALDADIRYRKAKTKFIFDVDEGLVLLEQKLPMSWHAFNETPKFEEIPEYRAIAEFQNYLTFSNKTFWAFYHEYKPYTEIQNWFPPFKAQAIIAGNQFFMTFDKTFYEFQGPCEYLLAHDFVNHNFSLVLTKDSQQKPDNFILTLISNDITVSIDMLTDTVVLPKMEINHMPAEFGSLFIYKDMGIITVEERDSFILQCNVHFKVCSLTLSGWYFGKTAGLLGTMDHEKSTDFLNVNGFIESDIGKFAHSWARNKETCTTTENQAYLSTADLNEDLFNTCASLFKSKNSQFSTCFSRVNASPFMSMCLNGRNLTENDDVCTAAVAYSVACQAEYTPLPVPDFCIQCKLSNGDVVPEGEYFEISGEQVPHSTDVVFIIEAKECNRKLFTERNMEVLHTTLFKELSDAGLTENRFAIVVFGGDGVYNRPRTLLLNQNVFNTYQQQTSYYWNFPAGNGNEDIFEAIAFASHLQFRPGVSKTFIALPCSNCDETNMTIEYSALREVLLDGNIKLHILMNNEFVFEKQKFAKIFYGIDGRKAFTKKDFKMMKGDSDLRKQVKLPRSIMGYCAPLALETNGTVFSALRLEASKKNAVKKFASVFGKRVAKYAEPSPCQKCECSRYESGMSYMDCHPCEYPSLANIDLCLNDYGCDYPQSLDLYDEDILRHPDGHQMQVDGDSSEI</sequence>
<evidence type="ECO:0000256" key="4">
    <source>
        <dbReference type="ARBA" id="ARBA00022729"/>
    </source>
</evidence>
<keyword evidence="13" id="KW-1185">Reference proteome</keyword>
<evidence type="ECO:0000256" key="2">
    <source>
        <dbReference type="ARBA" id="ARBA00022448"/>
    </source>
</evidence>
<evidence type="ECO:0000259" key="11">
    <source>
        <dbReference type="PROSITE" id="PS51233"/>
    </source>
</evidence>
<dbReference type="SMART" id="SM00216">
    <property type="entry name" value="VWD"/>
    <property type="match status" value="1"/>
</dbReference>
<organism evidence="12 13">
    <name type="scientific">Polyplax serrata</name>
    <name type="common">Common mouse louse</name>
    <dbReference type="NCBI Taxonomy" id="468196"/>
    <lineage>
        <taxon>Eukaryota</taxon>
        <taxon>Metazoa</taxon>
        <taxon>Ecdysozoa</taxon>
        <taxon>Arthropoda</taxon>
        <taxon>Hexapoda</taxon>
        <taxon>Insecta</taxon>
        <taxon>Pterygota</taxon>
        <taxon>Neoptera</taxon>
        <taxon>Paraneoptera</taxon>
        <taxon>Psocodea</taxon>
        <taxon>Troctomorpha</taxon>
        <taxon>Phthiraptera</taxon>
        <taxon>Anoplura</taxon>
        <taxon>Polyplacidae</taxon>
        <taxon>Polyplax</taxon>
    </lineage>
</organism>